<evidence type="ECO:0000313" key="3">
    <source>
        <dbReference type="Proteomes" id="UP000307173"/>
    </source>
</evidence>
<feature type="compositionally biased region" description="Polar residues" evidence="1">
    <location>
        <begin position="197"/>
        <end position="210"/>
    </location>
</feature>
<organism evidence="2 3">
    <name type="scientific">Pichia inconspicua</name>
    <dbReference type="NCBI Taxonomy" id="52247"/>
    <lineage>
        <taxon>Eukaryota</taxon>
        <taxon>Fungi</taxon>
        <taxon>Dikarya</taxon>
        <taxon>Ascomycota</taxon>
        <taxon>Saccharomycotina</taxon>
        <taxon>Pichiomycetes</taxon>
        <taxon>Pichiales</taxon>
        <taxon>Pichiaceae</taxon>
        <taxon>Pichia</taxon>
    </lineage>
</organism>
<feature type="compositionally biased region" description="Basic residues" evidence="1">
    <location>
        <begin position="176"/>
        <end position="187"/>
    </location>
</feature>
<name>A0A4T0X5D2_9ASCO</name>
<sequence>MTTGRTKVPPIVPLKKPQLKGKPEKLSQPSLAAVVAELSLDTTYNVAKPRNNEPKPLNFDSLINTNPLQHIKETHIKREQKKPAPLVKQKPPVKPKPSVDLNNIHKLQSKPTVQPATLSQKQTLLNDILHSQLKRVSAGQTPSMAAIIPHSTSRQESTQSPNSSISSQSSTLSHATKSRARGPKRRLPSTLFRPHTTETYTSKTFSAQSTLKKKPPPVPSKTRKPNLTPSQMASRTHTV</sequence>
<gene>
    <name evidence="2" type="ORF">CANINC_001189</name>
</gene>
<evidence type="ECO:0000313" key="2">
    <source>
        <dbReference type="EMBL" id="TID30182.1"/>
    </source>
</evidence>
<keyword evidence="3" id="KW-1185">Reference proteome</keyword>
<comment type="caution">
    <text evidence="2">The sequence shown here is derived from an EMBL/GenBank/DDBJ whole genome shotgun (WGS) entry which is preliminary data.</text>
</comment>
<feature type="compositionally biased region" description="Low complexity" evidence="1">
    <location>
        <begin position="155"/>
        <end position="175"/>
    </location>
</feature>
<dbReference type="EMBL" id="SELW01000170">
    <property type="protein sequence ID" value="TID30182.1"/>
    <property type="molecule type" value="Genomic_DNA"/>
</dbReference>
<accession>A0A4T0X5D2</accession>
<feature type="region of interest" description="Disordered" evidence="1">
    <location>
        <begin position="76"/>
        <end position="101"/>
    </location>
</feature>
<evidence type="ECO:0000256" key="1">
    <source>
        <dbReference type="SAM" id="MobiDB-lite"/>
    </source>
</evidence>
<protein>
    <submittedName>
        <fullName evidence="2">Uncharacterized protein</fullName>
    </submittedName>
</protein>
<reference evidence="2 3" key="1">
    <citation type="journal article" date="2019" name="Front. Genet.">
        <title>Whole-Genome Sequencing of the Opportunistic Yeast Pathogen Candida inconspicua Uncovers Its Hybrid Origin.</title>
        <authorList>
            <person name="Mixao V."/>
            <person name="Hansen A.P."/>
            <person name="Saus E."/>
            <person name="Boekhout T."/>
            <person name="Lass-Florl C."/>
            <person name="Gabaldon T."/>
        </authorList>
    </citation>
    <scope>NUCLEOTIDE SEQUENCE [LARGE SCALE GENOMIC DNA]</scope>
    <source>
        <strain evidence="2 3">CBS 180</strain>
    </source>
</reference>
<dbReference type="AlphaFoldDB" id="A0A4T0X5D2"/>
<feature type="region of interest" description="Disordered" evidence="1">
    <location>
        <begin position="1"/>
        <end position="27"/>
    </location>
</feature>
<proteinExistence type="predicted"/>
<dbReference type="Proteomes" id="UP000307173">
    <property type="component" value="Unassembled WGS sequence"/>
</dbReference>
<feature type="compositionally biased region" description="Polar residues" evidence="1">
    <location>
        <begin position="225"/>
        <end position="239"/>
    </location>
</feature>
<feature type="region of interest" description="Disordered" evidence="1">
    <location>
        <begin position="150"/>
        <end position="239"/>
    </location>
</feature>